<comment type="caution">
    <text evidence="3">The sequence shown here is derived from an EMBL/GenBank/DDBJ whole genome shotgun (WGS) entry which is preliminary data.</text>
</comment>
<keyword evidence="4" id="KW-1185">Reference proteome</keyword>
<feature type="domain" description="DUF6824" evidence="2">
    <location>
        <begin position="27"/>
        <end position="106"/>
    </location>
</feature>
<dbReference type="Pfam" id="PF20710">
    <property type="entry name" value="DUF6824"/>
    <property type="match status" value="1"/>
</dbReference>
<feature type="region of interest" description="Disordered" evidence="1">
    <location>
        <begin position="123"/>
        <end position="160"/>
    </location>
</feature>
<evidence type="ECO:0000259" key="2">
    <source>
        <dbReference type="Pfam" id="PF20710"/>
    </source>
</evidence>
<sequence length="800" mass="86406">MAASTSATAADKEDKHLMIVTEPDDNDVLLGQGHYRHPGNQRLNSIVDSKVSEYRTQSRPFKTYMAHEIISSLRNKGARFLKELAPKGWIIVRDDKEAREKVAQRFQYMMRKQADNQFVAKDATKGTKSKAKAAKAGGTPIAPTPEAKPSSTTTTAPVAPVPSTHSTLAWNGGTVKIPFLPVFHQLQKSSVMVDDNVNEVFIRLQDCFRIIGVQESFNHEQANALLTGPENQLKIQMNLWKPLGGNCGVIVELVNTESDHQLFHKYSRYILEAATGLFQKYSHTLFQARGLATSSVQEHVSAFASAWSTADGNHNNNNQHKKTHPTPKVASEEGKEAQAVVKPGMVRDLSDRSLQSKKEKTKTATPGSPAGKQKNKVKLPAKTAKRQEQVKIPPLAPSAKKEANTDARAEIDSTAPCFASAFTRWETGVAAPNDTAEVPPVARRRRPSTTKVVAATAGTLADDNPWEPFPIDTAISLSGAELPKVEQPGEGSVVSMAPAKRSRGTPNVQVATEAAGPPSPKKANCGFETKSNTTDFPTSSSEATLPAQQPVERLPTADPYPLVGWARAASSNQEEMKCDSSVEERLDAEMMSLYHATESIKRLSLSSNDGSCNEPRTVRDINEAFPVGLLPIGLSHQEMKCDSSLDDLPRDDEDYFLPAAQSFLPTSFFGAANPSAFSATLRVPNPPSPAHSFCSHVSVEMRSSEPSPSPSPSFTSHCSIEFSLPSPCGSFNSKCSLGLNSLKHVRMDDSVSPSMLDSDQSAVQDRPPPASPILKSHPSDDSVPPTIFVDSSAATGVPSA</sequence>
<accession>A0A9N8DN94</accession>
<feature type="compositionally biased region" description="Polar residues" evidence="1">
    <location>
        <begin position="751"/>
        <end position="763"/>
    </location>
</feature>
<reference evidence="3" key="1">
    <citation type="submission" date="2020-06" db="EMBL/GenBank/DDBJ databases">
        <authorList>
            <consortium name="Plant Systems Biology data submission"/>
        </authorList>
    </citation>
    <scope>NUCLEOTIDE SEQUENCE</scope>
    <source>
        <strain evidence="3">D6</strain>
    </source>
</reference>
<dbReference type="EMBL" id="CAICTM010000173">
    <property type="protein sequence ID" value="CAB9503701.1"/>
    <property type="molecule type" value="Genomic_DNA"/>
</dbReference>
<dbReference type="InterPro" id="IPR049227">
    <property type="entry name" value="DUF6824"/>
</dbReference>
<organism evidence="3 4">
    <name type="scientific">Seminavis robusta</name>
    <dbReference type="NCBI Taxonomy" id="568900"/>
    <lineage>
        <taxon>Eukaryota</taxon>
        <taxon>Sar</taxon>
        <taxon>Stramenopiles</taxon>
        <taxon>Ochrophyta</taxon>
        <taxon>Bacillariophyta</taxon>
        <taxon>Bacillariophyceae</taxon>
        <taxon>Bacillariophycidae</taxon>
        <taxon>Naviculales</taxon>
        <taxon>Naviculaceae</taxon>
        <taxon>Seminavis</taxon>
    </lineage>
</organism>
<dbReference type="Proteomes" id="UP001153069">
    <property type="component" value="Unassembled WGS sequence"/>
</dbReference>
<feature type="compositionally biased region" description="Low complexity" evidence="1">
    <location>
        <begin position="134"/>
        <end position="160"/>
    </location>
</feature>
<evidence type="ECO:0000313" key="4">
    <source>
        <dbReference type="Proteomes" id="UP001153069"/>
    </source>
</evidence>
<feature type="region of interest" description="Disordered" evidence="1">
    <location>
        <begin position="308"/>
        <end position="388"/>
    </location>
</feature>
<evidence type="ECO:0000256" key="1">
    <source>
        <dbReference type="SAM" id="MobiDB-lite"/>
    </source>
</evidence>
<evidence type="ECO:0000313" key="3">
    <source>
        <dbReference type="EMBL" id="CAB9503701.1"/>
    </source>
</evidence>
<gene>
    <name evidence="3" type="ORF">SEMRO_174_G076560.1</name>
</gene>
<feature type="region of interest" description="Disordered" evidence="1">
    <location>
        <begin position="750"/>
        <end position="800"/>
    </location>
</feature>
<name>A0A9N8DN94_9STRA</name>
<protein>
    <recommendedName>
        <fullName evidence="2">DUF6824 domain-containing protein</fullName>
    </recommendedName>
</protein>
<proteinExistence type="predicted"/>
<feature type="compositionally biased region" description="Basic and acidic residues" evidence="1">
    <location>
        <begin position="348"/>
        <end position="362"/>
    </location>
</feature>
<dbReference type="AlphaFoldDB" id="A0A9N8DN94"/>